<comment type="subunit">
    <text evidence="10">Monomer.</text>
</comment>
<dbReference type="InterPro" id="IPR039657">
    <property type="entry name" value="Dimethylallyltransferase"/>
</dbReference>
<dbReference type="PANTHER" id="PTHR11088:SF60">
    <property type="entry name" value="TRNA DIMETHYLALLYLTRANSFERASE"/>
    <property type="match status" value="1"/>
</dbReference>
<evidence type="ECO:0000256" key="10">
    <source>
        <dbReference type="HAMAP-Rule" id="MF_00185"/>
    </source>
</evidence>
<comment type="catalytic activity">
    <reaction evidence="9 10 11">
        <text>adenosine(37) in tRNA + dimethylallyl diphosphate = N(6)-dimethylallyladenosine(37) in tRNA + diphosphate</text>
        <dbReference type="Rhea" id="RHEA:26482"/>
        <dbReference type="Rhea" id="RHEA-COMP:10162"/>
        <dbReference type="Rhea" id="RHEA-COMP:10375"/>
        <dbReference type="ChEBI" id="CHEBI:33019"/>
        <dbReference type="ChEBI" id="CHEBI:57623"/>
        <dbReference type="ChEBI" id="CHEBI:74411"/>
        <dbReference type="ChEBI" id="CHEBI:74415"/>
        <dbReference type="EC" id="2.5.1.75"/>
    </reaction>
</comment>
<dbReference type="EMBL" id="PCWR01000016">
    <property type="protein sequence ID" value="PIR07508.1"/>
    <property type="molecule type" value="Genomic_DNA"/>
</dbReference>
<dbReference type="GO" id="GO:0005524">
    <property type="term" value="F:ATP binding"/>
    <property type="evidence" value="ECO:0007669"/>
    <property type="project" value="UniProtKB-UniRule"/>
</dbReference>
<reference evidence="14 15" key="1">
    <citation type="submission" date="2017-09" db="EMBL/GenBank/DDBJ databases">
        <title>Depth-based differentiation of microbial function through sediment-hosted aquifers and enrichment of novel symbionts in the deep terrestrial subsurface.</title>
        <authorList>
            <person name="Probst A.J."/>
            <person name="Ladd B."/>
            <person name="Jarett J.K."/>
            <person name="Geller-Mcgrath D.E."/>
            <person name="Sieber C.M."/>
            <person name="Emerson J.B."/>
            <person name="Anantharaman K."/>
            <person name="Thomas B.C."/>
            <person name="Malmstrom R."/>
            <person name="Stieglmeier M."/>
            <person name="Klingl A."/>
            <person name="Woyke T."/>
            <person name="Ryan C.M."/>
            <person name="Banfield J.F."/>
        </authorList>
    </citation>
    <scope>NUCLEOTIDE SEQUENCE [LARGE SCALE GENOMIC DNA]</scope>
    <source>
        <strain evidence="14">CG11_big_fil_rev_8_21_14_0_20_38_23</strain>
    </source>
</reference>
<evidence type="ECO:0000256" key="11">
    <source>
        <dbReference type="RuleBase" id="RU003783"/>
    </source>
</evidence>
<feature type="binding site" evidence="10">
    <location>
        <begin position="12"/>
        <end position="19"/>
    </location>
    <ligand>
        <name>ATP</name>
        <dbReference type="ChEBI" id="CHEBI:30616"/>
    </ligand>
</feature>
<dbReference type="NCBIfam" id="TIGR00174">
    <property type="entry name" value="miaA"/>
    <property type="match status" value="1"/>
</dbReference>
<dbReference type="InterPro" id="IPR018022">
    <property type="entry name" value="IPT"/>
</dbReference>
<comment type="cofactor">
    <cofactor evidence="1 10">
        <name>Mg(2+)</name>
        <dbReference type="ChEBI" id="CHEBI:18420"/>
    </cofactor>
</comment>
<dbReference type="PANTHER" id="PTHR11088">
    <property type="entry name" value="TRNA DIMETHYLALLYLTRANSFERASE"/>
    <property type="match status" value="1"/>
</dbReference>
<feature type="site" description="Interaction with substrate tRNA" evidence="10">
    <location>
        <position position="115"/>
    </location>
</feature>
<evidence type="ECO:0000313" key="15">
    <source>
        <dbReference type="Proteomes" id="UP000228867"/>
    </source>
</evidence>
<dbReference type="AlphaFoldDB" id="A0A2H0NF36"/>
<keyword evidence="5 10" id="KW-0819">tRNA processing</keyword>
<evidence type="ECO:0000256" key="7">
    <source>
        <dbReference type="ARBA" id="ARBA00022840"/>
    </source>
</evidence>
<keyword evidence="6 10" id="KW-0547">Nucleotide-binding</keyword>
<evidence type="ECO:0000313" key="14">
    <source>
        <dbReference type="EMBL" id="PIR07508.1"/>
    </source>
</evidence>
<proteinExistence type="inferred from homology"/>
<name>A0A2H0NF36_9BACT</name>
<feature type="binding site" evidence="10">
    <location>
        <begin position="14"/>
        <end position="19"/>
    </location>
    <ligand>
        <name>substrate</name>
    </ligand>
</feature>
<evidence type="ECO:0000256" key="4">
    <source>
        <dbReference type="ARBA" id="ARBA00022679"/>
    </source>
</evidence>
<dbReference type="GO" id="GO:0006400">
    <property type="term" value="P:tRNA modification"/>
    <property type="evidence" value="ECO:0007669"/>
    <property type="project" value="TreeGrafter"/>
</dbReference>
<evidence type="ECO:0000256" key="12">
    <source>
        <dbReference type="RuleBase" id="RU003784"/>
    </source>
</evidence>
<feature type="region of interest" description="Interaction with substrate tRNA" evidence="10">
    <location>
        <begin position="37"/>
        <end position="40"/>
    </location>
</feature>
<evidence type="ECO:0000256" key="13">
    <source>
        <dbReference type="RuleBase" id="RU003785"/>
    </source>
</evidence>
<evidence type="ECO:0000256" key="2">
    <source>
        <dbReference type="ARBA" id="ARBA00003213"/>
    </source>
</evidence>
<dbReference type="GO" id="GO:0052381">
    <property type="term" value="F:tRNA dimethylallyltransferase activity"/>
    <property type="evidence" value="ECO:0007669"/>
    <property type="project" value="UniProtKB-UniRule"/>
</dbReference>
<evidence type="ECO:0000256" key="8">
    <source>
        <dbReference type="ARBA" id="ARBA00022842"/>
    </source>
</evidence>
<evidence type="ECO:0000256" key="9">
    <source>
        <dbReference type="ARBA" id="ARBA00049563"/>
    </source>
</evidence>
<accession>A0A2H0NF36</accession>
<evidence type="ECO:0000256" key="5">
    <source>
        <dbReference type="ARBA" id="ARBA00022694"/>
    </source>
</evidence>
<dbReference type="Gene3D" id="1.10.20.140">
    <property type="match status" value="1"/>
</dbReference>
<dbReference type="Gene3D" id="3.40.50.300">
    <property type="entry name" value="P-loop containing nucleotide triphosphate hydrolases"/>
    <property type="match status" value="1"/>
</dbReference>
<protein>
    <recommendedName>
        <fullName evidence="10">tRNA dimethylallyltransferase</fullName>
        <ecNumber evidence="10">2.5.1.75</ecNumber>
    </recommendedName>
    <alternativeName>
        <fullName evidence="10">Dimethylallyl diphosphate:tRNA dimethylallyltransferase</fullName>
        <shortName evidence="10">DMAPP:tRNA dimethylallyltransferase</shortName>
        <shortName evidence="10">DMATase</shortName>
    </alternativeName>
    <alternativeName>
        <fullName evidence="10">Isopentenyl-diphosphate:tRNA isopentenyltransferase</fullName>
        <shortName evidence="10">IPP transferase</shortName>
        <shortName evidence="10">IPPT</shortName>
        <shortName evidence="10">IPTase</shortName>
    </alternativeName>
</protein>
<organism evidence="14 15">
    <name type="scientific">Candidatus Jorgensenbacteria bacterium CG11_big_fil_rev_8_21_14_0_20_38_23</name>
    <dbReference type="NCBI Taxonomy" id="1974594"/>
    <lineage>
        <taxon>Bacteria</taxon>
        <taxon>Candidatus Joergenseniibacteriota</taxon>
    </lineage>
</organism>
<keyword evidence="7 10" id="KW-0067">ATP-binding</keyword>
<comment type="similarity">
    <text evidence="3 10 13">Belongs to the IPP transferase family.</text>
</comment>
<comment type="caution">
    <text evidence="10">Lacks conserved residue(s) required for the propagation of feature annotation.</text>
</comment>
<dbReference type="SUPFAM" id="SSF52540">
    <property type="entry name" value="P-loop containing nucleoside triphosphate hydrolases"/>
    <property type="match status" value="1"/>
</dbReference>
<sequence>MAGQNKIIVILGPTAVGKSAFAVKLAQKFNGEVISADSRQVYKGLDIGSGKVSRDKAKSYKLKAKSYLYKGIPHHLLDVASPKRIFTVAQYQKLAQKAINNIFKKNKVPIICGGTGFYIDALIYGCKFPEVAPQPKLRKQLEQKSTEELFKLLKKLDPKRAKTIEKKNPRRLIRAIEIATKIGRIPILSKKSFPYPVLMFGIKKEKEELKKLIKKRFFKWLKQGFLKEVLKLKKSGLSWQRIEDFGIHYKTAAQYLKKEISDKEFIEKSLIGLQNYSKRQMTWFKKDKNIHWLKNPAQAYSLVKSFLQKGHLRRRIKTTQI</sequence>
<dbReference type="HAMAP" id="MF_00185">
    <property type="entry name" value="IPP_trans"/>
    <property type="match status" value="1"/>
</dbReference>
<comment type="caution">
    <text evidence="14">The sequence shown here is derived from an EMBL/GenBank/DDBJ whole genome shotgun (WGS) entry which is preliminary data.</text>
</comment>
<evidence type="ECO:0000256" key="6">
    <source>
        <dbReference type="ARBA" id="ARBA00022741"/>
    </source>
</evidence>
<dbReference type="InterPro" id="IPR027417">
    <property type="entry name" value="P-loop_NTPase"/>
</dbReference>
<dbReference type="Pfam" id="PF01715">
    <property type="entry name" value="IPPT"/>
    <property type="match status" value="1"/>
</dbReference>
<feature type="site" description="Interaction with substrate tRNA" evidence="10">
    <location>
        <position position="138"/>
    </location>
</feature>
<keyword evidence="8 10" id="KW-0460">Magnesium</keyword>
<gene>
    <name evidence="10" type="primary">miaA</name>
    <name evidence="14" type="ORF">COV54_00655</name>
</gene>
<dbReference type="Proteomes" id="UP000228867">
    <property type="component" value="Unassembled WGS sequence"/>
</dbReference>
<keyword evidence="4 10" id="KW-0808">Transferase</keyword>
<evidence type="ECO:0000256" key="1">
    <source>
        <dbReference type="ARBA" id="ARBA00001946"/>
    </source>
</evidence>
<comment type="function">
    <text evidence="2 10 12">Catalyzes the transfer of a dimethylallyl group onto the adenine at position 37 in tRNAs that read codons beginning with uridine, leading to the formation of N6-(dimethylallyl)adenosine (i(6)A).</text>
</comment>
<evidence type="ECO:0000256" key="3">
    <source>
        <dbReference type="ARBA" id="ARBA00005842"/>
    </source>
</evidence>
<dbReference type="EC" id="2.5.1.75" evidence="10"/>